<name>A0A0A9CVS1_ARUDO</name>
<sequence length="40" mass="4822">MQLENQMSQLLLLLAVRKGENAWTMVLHQYKQFWILTLTM</sequence>
<accession>A0A0A9CVS1</accession>
<protein>
    <submittedName>
        <fullName evidence="1">Uncharacterized protein</fullName>
    </submittedName>
</protein>
<evidence type="ECO:0000313" key="1">
    <source>
        <dbReference type="EMBL" id="JAD79666.1"/>
    </source>
</evidence>
<dbReference type="AlphaFoldDB" id="A0A0A9CVS1"/>
<reference evidence="1" key="2">
    <citation type="journal article" date="2015" name="Data Brief">
        <title>Shoot transcriptome of the giant reed, Arundo donax.</title>
        <authorList>
            <person name="Barrero R.A."/>
            <person name="Guerrero F.D."/>
            <person name="Moolhuijzen P."/>
            <person name="Goolsby J.A."/>
            <person name="Tidwell J."/>
            <person name="Bellgard S.E."/>
            <person name="Bellgard M.I."/>
        </authorList>
    </citation>
    <scope>NUCLEOTIDE SEQUENCE</scope>
    <source>
        <tissue evidence="1">Shoot tissue taken approximately 20 cm above the soil surface</tissue>
    </source>
</reference>
<organism evidence="1">
    <name type="scientific">Arundo donax</name>
    <name type="common">Giant reed</name>
    <name type="synonym">Donax arundinaceus</name>
    <dbReference type="NCBI Taxonomy" id="35708"/>
    <lineage>
        <taxon>Eukaryota</taxon>
        <taxon>Viridiplantae</taxon>
        <taxon>Streptophyta</taxon>
        <taxon>Embryophyta</taxon>
        <taxon>Tracheophyta</taxon>
        <taxon>Spermatophyta</taxon>
        <taxon>Magnoliopsida</taxon>
        <taxon>Liliopsida</taxon>
        <taxon>Poales</taxon>
        <taxon>Poaceae</taxon>
        <taxon>PACMAD clade</taxon>
        <taxon>Arundinoideae</taxon>
        <taxon>Arundineae</taxon>
        <taxon>Arundo</taxon>
    </lineage>
</organism>
<proteinExistence type="predicted"/>
<dbReference type="EMBL" id="GBRH01218229">
    <property type="protein sequence ID" value="JAD79666.1"/>
    <property type="molecule type" value="Transcribed_RNA"/>
</dbReference>
<reference evidence="1" key="1">
    <citation type="submission" date="2014-09" db="EMBL/GenBank/DDBJ databases">
        <authorList>
            <person name="Magalhaes I.L.F."/>
            <person name="Oliveira U."/>
            <person name="Santos F.R."/>
            <person name="Vidigal T.H.D.A."/>
            <person name="Brescovit A.D."/>
            <person name="Santos A.J."/>
        </authorList>
    </citation>
    <scope>NUCLEOTIDE SEQUENCE</scope>
    <source>
        <tissue evidence="1">Shoot tissue taken approximately 20 cm above the soil surface</tissue>
    </source>
</reference>